<dbReference type="Gene3D" id="6.10.330.20">
    <property type="match status" value="1"/>
</dbReference>
<organism evidence="9 10">
    <name type="scientific">Podospora pseudopauciseta</name>
    <dbReference type="NCBI Taxonomy" id="2093780"/>
    <lineage>
        <taxon>Eukaryota</taxon>
        <taxon>Fungi</taxon>
        <taxon>Dikarya</taxon>
        <taxon>Ascomycota</taxon>
        <taxon>Pezizomycotina</taxon>
        <taxon>Sordariomycetes</taxon>
        <taxon>Sordariomycetidae</taxon>
        <taxon>Sordariales</taxon>
        <taxon>Podosporaceae</taxon>
        <taxon>Podospora</taxon>
    </lineage>
</organism>
<reference evidence="9 10" key="1">
    <citation type="journal article" date="2023" name="bioRxiv">
        <title>High-quality genome assemblies of four members of thePodospora anserinaspecies complex.</title>
        <authorList>
            <person name="Ament-Velasquez S.L."/>
            <person name="Vogan A.A."/>
            <person name="Wallerman O."/>
            <person name="Hartmann F."/>
            <person name="Gautier V."/>
            <person name="Silar P."/>
            <person name="Giraud T."/>
            <person name="Johannesson H."/>
        </authorList>
    </citation>
    <scope>NUCLEOTIDE SEQUENCE [LARGE SCALE GENOMIC DNA]</scope>
    <source>
        <strain evidence="9 10">CBS 411.78</strain>
    </source>
</reference>
<accession>A0ABR0HFU5</accession>
<evidence type="ECO:0000256" key="5">
    <source>
        <dbReference type="ARBA" id="ARBA00023274"/>
    </source>
</evidence>
<proteinExistence type="inferred from homology"/>
<dbReference type="RefSeq" id="XP_062766853.1">
    <property type="nucleotide sequence ID" value="XM_062910872.1"/>
</dbReference>
<comment type="similarity">
    <text evidence="2">Belongs to the universal ribosomal protein uL29 family.</text>
</comment>
<evidence type="ECO:0000256" key="4">
    <source>
        <dbReference type="ARBA" id="ARBA00023128"/>
    </source>
</evidence>
<gene>
    <name evidence="9" type="primary">MRPL4</name>
    <name evidence="9" type="ORF">QC763_304220</name>
</gene>
<dbReference type="GO" id="GO:0005840">
    <property type="term" value="C:ribosome"/>
    <property type="evidence" value="ECO:0007669"/>
    <property type="project" value="UniProtKB-KW"/>
</dbReference>
<comment type="caution">
    <text evidence="9">The sequence shown here is derived from an EMBL/GenBank/DDBJ whole genome shotgun (WGS) entry which is preliminary data.</text>
</comment>
<evidence type="ECO:0000256" key="2">
    <source>
        <dbReference type="ARBA" id="ARBA00009254"/>
    </source>
</evidence>
<dbReference type="PANTHER" id="PTHR21183:SF18">
    <property type="entry name" value="LARGE RIBOSOMAL SUBUNIT PROTEIN UL29M"/>
    <property type="match status" value="1"/>
</dbReference>
<dbReference type="Pfam" id="PF06984">
    <property type="entry name" value="MRP-L47"/>
    <property type="match status" value="1"/>
</dbReference>
<evidence type="ECO:0000256" key="1">
    <source>
        <dbReference type="ARBA" id="ARBA00004173"/>
    </source>
</evidence>
<evidence type="ECO:0000313" key="10">
    <source>
        <dbReference type="Proteomes" id="UP001326199"/>
    </source>
</evidence>
<evidence type="ECO:0000313" key="9">
    <source>
        <dbReference type="EMBL" id="KAK4666887.1"/>
    </source>
</evidence>
<keyword evidence="10" id="KW-1185">Reference proteome</keyword>
<feature type="region of interest" description="Disordered" evidence="8">
    <location>
        <begin position="373"/>
        <end position="395"/>
    </location>
</feature>
<dbReference type="InterPro" id="IPR010729">
    <property type="entry name" value="Ribosomal_uL29_mit"/>
</dbReference>
<dbReference type="EMBL" id="JAFFHB010000004">
    <property type="protein sequence ID" value="KAK4666887.1"/>
    <property type="molecule type" value="Genomic_DNA"/>
</dbReference>
<feature type="compositionally biased region" description="Polar residues" evidence="8">
    <location>
        <begin position="386"/>
        <end position="395"/>
    </location>
</feature>
<feature type="compositionally biased region" description="Basic and acidic residues" evidence="8">
    <location>
        <begin position="208"/>
        <end position="221"/>
    </location>
</feature>
<evidence type="ECO:0000256" key="7">
    <source>
        <dbReference type="ARBA" id="ARBA00035399"/>
    </source>
</evidence>
<keyword evidence="4" id="KW-0496">Mitochondrion</keyword>
<evidence type="ECO:0000256" key="8">
    <source>
        <dbReference type="SAM" id="MobiDB-lite"/>
    </source>
</evidence>
<evidence type="ECO:0000256" key="3">
    <source>
        <dbReference type="ARBA" id="ARBA00022980"/>
    </source>
</evidence>
<dbReference type="Proteomes" id="UP001326199">
    <property type="component" value="Unassembled WGS sequence"/>
</dbReference>
<keyword evidence="5" id="KW-0687">Ribonucleoprotein</keyword>
<dbReference type="GeneID" id="87931215"/>
<sequence>MHLLVGWISTRERKFPFDISTAGWEGARTTQILKVVVSQASQLQVQQRLLLCSWGSFVTTATTTDRSTQASIQRRRRPGDEIWDCSHFIPARGGRNPKPHEHELPTTYYHRRTTSRTERYITTTMATAAASAVRPSLGAAFRLTPSPSSVRISHQLLSLTRPMSTTAPLLKRHTYPGARSNKDMSKSRGQSALRRTGLRWRLSMSDDPLPKPRSREELPPVEVDPDHGLWDFFPNRETVAASPEDDMKHGRGWMVEELRGKSWEDLHRLWWVCVKERNRIATGAWERERGKMGFGKSEAQGRDREVRVTMRGIKHVLTERFYAWEDAVKLAESDPEIDLSGKGRAFTPREFLEEEAAEAKVVDYLVEEEVAEVKAEEKAEVPPPETNVQGETARL</sequence>
<evidence type="ECO:0000256" key="6">
    <source>
        <dbReference type="ARBA" id="ARBA00035289"/>
    </source>
</evidence>
<comment type="subcellular location">
    <subcellularLocation>
        <location evidence="1">Mitochondrion</location>
    </subcellularLocation>
</comment>
<feature type="region of interest" description="Disordered" evidence="8">
    <location>
        <begin position="173"/>
        <end position="221"/>
    </location>
</feature>
<keyword evidence="3 9" id="KW-0689">Ribosomal protein</keyword>
<dbReference type="PANTHER" id="PTHR21183">
    <property type="entry name" value="RIBOSOMAL PROTEIN L47, MITOCHONDRIAL-RELATED"/>
    <property type="match status" value="1"/>
</dbReference>
<name>A0ABR0HFU5_9PEZI</name>
<dbReference type="InterPro" id="IPR038340">
    <property type="entry name" value="MRP-L47_sf"/>
</dbReference>
<protein>
    <recommendedName>
        <fullName evidence="6">Large ribosomal subunit protein uL29m</fullName>
    </recommendedName>
    <alternativeName>
        <fullName evidence="7">54S ribosomal protein L4, mitochondrial</fullName>
    </alternativeName>
</protein>